<comment type="caution">
    <text evidence="4">The sequence shown here is derived from an EMBL/GenBank/DDBJ whole genome shotgun (WGS) entry which is preliminary data.</text>
</comment>
<dbReference type="InterPro" id="IPR000086">
    <property type="entry name" value="NUDIX_hydrolase_dom"/>
</dbReference>
<dbReference type="Pfam" id="PF00293">
    <property type="entry name" value="NUDIX"/>
    <property type="match status" value="1"/>
</dbReference>
<dbReference type="SUPFAM" id="SSF55811">
    <property type="entry name" value="Nudix"/>
    <property type="match status" value="1"/>
</dbReference>
<dbReference type="Proteomes" id="UP000305778">
    <property type="component" value="Unassembled WGS sequence"/>
</dbReference>
<dbReference type="AlphaFoldDB" id="A0A4U0SIS5"/>
<evidence type="ECO:0000259" key="3">
    <source>
        <dbReference type="PROSITE" id="PS51462"/>
    </source>
</evidence>
<keyword evidence="2" id="KW-0378">Hydrolase</keyword>
<dbReference type="PANTHER" id="PTHR43046:SF16">
    <property type="entry name" value="ADP-RIBOSE PYROPHOSPHATASE YJHB-RELATED"/>
    <property type="match status" value="1"/>
</dbReference>
<comment type="cofactor">
    <cofactor evidence="1">
        <name>Mg(2+)</name>
        <dbReference type="ChEBI" id="CHEBI:18420"/>
    </cofactor>
</comment>
<evidence type="ECO:0000313" key="4">
    <source>
        <dbReference type="EMBL" id="TKA08818.1"/>
    </source>
</evidence>
<dbReference type="InterPro" id="IPR020084">
    <property type="entry name" value="NUDIX_hydrolase_CS"/>
</dbReference>
<evidence type="ECO:0000256" key="2">
    <source>
        <dbReference type="ARBA" id="ARBA00022801"/>
    </source>
</evidence>
<dbReference type="EMBL" id="SUMC01000027">
    <property type="protein sequence ID" value="TKA08818.1"/>
    <property type="molecule type" value="Genomic_DNA"/>
</dbReference>
<sequence length="162" mass="17760">MPIPDFLRELRDHVGHQMLFLPGVTALVFDDAGRILLNRRSDTGRWALIGGICEPGEQPADTAVREVLEETGVHAVAERVVLVQTTKPVQYPNGDETQYLDITFRCRAIGGEARVADDESLEVAWFDLDALPELGGFGLLRIKHALAEAGAPTWFEPAGPTE</sequence>
<evidence type="ECO:0000256" key="1">
    <source>
        <dbReference type="ARBA" id="ARBA00001946"/>
    </source>
</evidence>
<gene>
    <name evidence="4" type="ORF">FCI23_26025</name>
</gene>
<protein>
    <submittedName>
        <fullName evidence="4">NUDIX domain-containing protein</fullName>
    </submittedName>
</protein>
<evidence type="ECO:0000313" key="5">
    <source>
        <dbReference type="Proteomes" id="UP000305778"/>
    </source>
</evidence>
<keyword evidence="5" id="KW-1185">Reference proteome</keyword>
<dbReference type="Gene3D" id="3.90.79.10">
    <property type="entry name" value="Nucleoside Triphosphate Pyrophosphohydrolase"/>
    <property type="match status" value="1"/>
</dbReference>
<reference evidence="4 5" key="1">
    <citation type="submission" date="2019-04" db="EMBL/GenBank/DDBJ databases">
        <title>Streptomyces oryziradicis sp. nov., a novel actinomycete isolated from rhizosphere soil of rice (Oryza sativa L.).</title>
        <authorList>
            <person name="Li C."/>
        </authorList>
    </citation>
    <scope>NUCLEOTIDE SEQUENCE [LARGE SCALE GENOMIC DNA]</scope>
    <source>
        <strain evidence="4 5">NEAU-C40</strain>
    </source>
</reference>
<dbReference type="GO" id="GO:0016787">
    <property type="term" value="F:hydrolase activity"/>
    <property type="evidence" value="ECO:0007669"/>
    <property type="project" value="UniProtKB-KW"/>
</dbReference>
<dbReference type="PANTHER" id="PTHR43046">
    <property type="entry name" value="GDP-MANNOSE MANNOSYL HYDROLASE"/>
    <property type="match status" value="1"/>
</dbReference>
<dbReference type="PROSITE" id="PS51462">
    <property type="entry name" value="NUDIX"/>
    <property type="match status" value="1"/>
</dbReference>
<dbReference type="OrthoDB" id="9814308at2"/>
<dbReference type="RefSeq" id="WP_136726361.1">
    <property type="nucleotide sequence ID" value="NZ_JAOPYF010000421.1"/>
</dbReference>
<dbReference type="PROSITE" id="PS00893">
    <property type="entry name" value="NUDIX_BOX"/>
    <property type="match status" value="1"/>
</dbReference>
<accession>A0A4U0SIS5</accession>
<proteinExistence type="predicted"/>
<dbReference type="InterPro" id="IPR015797">
    <property type="entry name" value="NUDIX_hydrolase-like_dom_sf"/>
</dbReference>
<feature type="domain" description="Nudix hydrolase" evidence="3">
    <location>
        <begin position="19"/>
        <end position="152"/>
    </location>
</feature>
<name>A0A4U0SIS5_9ACTN</name>
<dbReference type="CDD" id="cd18879">
    <property type="entry name" value="NUDIX_Hydrolase"/>
    <property type="match status" value="1"/>
</dbReference>
<organism evidence="4 5">
    <name type="scientific">Actinacidiphila oryziradicis</name>
    <dbReference type="NCBI Taxonomy" id="2571141"/>
    <lineage>
        <taxon>Bacteria</taxon>
        <taxon>Bacillati</taxon>
        <taxon>Actinomycetota</taxon>
        <taxon>Actinomycetes</taxon>
        <taxon>Kitasatosporales</taxon>
        <taxon>Streptomycetaceae</taxon>
        <taxon>Actinacidiphila</taxon>
    </lineage>
</organism>